<keyword evidence="6" id="KW-0067">ATP-binding</keyword>
<keyword evidence="4" id="KW-0547">Nucleotide-binding</keyword>
<dbReference type="Gene3D" id="1.50.10.10">
    <property type="match status" value="1"/>
</dbReference>
<dbReference type="RefSeq" id="WP_275577208.1">
    <property type="nucleotide sequence ID" value="NZ_JBHRZH010000014.1"/>
</dbReference>
<sequence>MRGQASARFESIQGVKLVRWDVTQDQQSRLKDAPDTSDRSAKDDLVPAVERLLAGRSGSHWRLRRSSMWCSARQGSAPQLPAQGWKLHISASPANVDDLLARVVPVLARHAVVFKFAATRSGVAWLTGRDCGRAEFGKIITVYPEDEVYFRSLAIELDDATAGLGGPRVLSDRPVRPGSLVHYRYGGFSGDGGLDDDGVFRYVLVGPDGAVVEDRREASFTPPSWTTDPFPSIEPHESGAGRGVAVVLNERYEMRNAVRHSARGGVFLGTDLVTGQSVVVKQARAFAETDLNGRDARDRLRQEAATLRLLADVVPIPRVLDLFEAEGDVFLIEERVSGVPLRSWRHRIGGGTSSSGDPGGEAEPALEAMSGQLCRLVEAVHDAGYVIRDLSPTNVIVADDGKLHLVDLEHAAPIGDLVRASGTVAYQAPEVRGGGPLVRADPTEDLFSLGALLFLISTGSDPLLAADRPRTRTTQQRLEAWMSTQFAESPRDQQTHLDSALVVALLAERAQDRPQTSRIGELSTLEHGNSDPAVLPSSRRLLDDGLAQLVDSFAPDGGRAWPTGAFGDQTDPGNVQHGAAGVLDVLLRAYEQRIGPANLVDVAREAAAWLANLDPRRLPERPPLPGLYFGRAGTAWTLAHAGVLFGEQAWIDRAVSIAHSLPTAWGNPDVTHGLAGAGLAHLYLARLTGDSSLLARAAQYADAVVDAAEETPRGVMWPISAGAGSRLAGTVHYGFAHGVAGIGTFLLTAAGALNRPDYLMWASQAGLTMANVAIRENDGSAWWPVGPREAGLLPHWCSGAAGVGTFLFRLAAVTGDEQAVAGAVGATFAVQRTRWASLPSACHGLAGHGELLLDAAEFTGDSNYRDVAATFVPPMAVRAALRDGRYLVPDETGRDVTFDAGVGLAGVVNFLIRLHMGGTRSFLLDDALMTRVASWS</sequence>
<accession>A0ABV7YAL9</accession>
<dbReference type="Gene3D" id="1.10.510.10">
    <property type="entry name" value="Transferase(Phosphotransferase) domain 1"/>
    <property type="match status" value="1"/>
</dbReference>
<dbReference type="SMART" id="SM01260">
    <property type="entry name" value="LANC_like"/>
    <property type="match status" value="1"/>
</dbReference>
<dbReference type="EC" id="2.7.11.1" evidence="1"/>
<dbReference type="EMBL" id="JBHRZH010000014">
    <property type="protein sequence ID" value="MFC3762371.1"/>
    <property type="molecule type" value="Genomic_DNA"/>
</dbReference>
<keyword evidence="10" id="KW-1185">Reference proteome</keyword>
<keyword evidence="3" id="KW-0808">Transferase</keyword>
<dbReference type="InterPro" id="IPR007822">
    <property type="entry name" value="LANC-like"/>
</dbReference>
<dbReference type="NCBIfam" id="NF038150">
    <property type="entry name" value="lanthi_synth_IV"/>
    <property type="match status" value="1"/>
</dbReference>
<dbReference type="Pfam" id="PF00069">
    <property type="entry name" value="Pkinase"/>
    <property type="match status" value="1"/>
</dbReference>
<name>A0ABV7YAL9_9ACTN</name>
<dbReference type="InterPro" id="IPR058053">
    <property type="entry name" value="RamC_C"/>
</dbReference>
<evidence type="ECO:0000256" key="2">
    <source>
        <dbReference type="ARBA" id="ARBA00022527"/>
    </source>
</evidence>
<organism evidence="9 10">
    <name type="scientific">Tenggerimyces flavus</name>
    <dbReference type="NCBI Taxonomy" id="1708749"/>
    <lineage>
        <taxon>Bacteria</taxon>
        <taxon>Bacillati</taxon>
        <taxon>Actinomycetota</taxon>
        <taxon>Actinomycetes</taxon>
        <taxon>Propionibacteriales</taxon>
        <taxon>Nocardioidaceae</taxon>
        <taxon>Tenggerimyces</taxon>
    </lineage>
</organism>
<dbReference type="CDD" id="cd04791">
    <property type="entry name" value="LanC_SerThrkinase"/>
    <property type="match status" value="1"/>
</dbReference>
<dbReference type="PROSITE" id="PS50011">
    <property type="entry name" value="PROTEIN_KINASE_DOM"/>
    <property type="match status" value="1"/>
</dbReference>
<dbReference type="SUPFAM" id="SSF56112">
    <property type="entry name" value="Protein kinase-like (PK-like)"/>
    <property type="match status" value="1"/>
</dbReference>
<dbReference type="PRINTS" id="PR01950">
    <property type="entry name" value="LANCSUPER"/>
</dbReference>
<evidence type="ECO:0000259" key="8">
    <source>
        <dbReference type="PROSITE" id="PS50011"/>
    </source>
</evidence>
<evidence type="ECO:0000256" key="3">
    <source>
        <dbReference type="ARBA" id="ARBA00022679"/>
    </source>
</evidence>
<dbReference type="Pfam" id="PF05147">
    <property type="entry name" value="LANC_like"/>
    <property type="match status" value="1"/>
</dbReference>
<protein>
    <recommendedName>
        <fullName evidence="1">non-specific serine/threonine protein kinase</fullName>
        <ecNumber evidence="1">2.7.11.1</ecNumber>
    </recommendedName>
</protein>
<dbReference type="SMART" id="SM00220">
    <property type="entry name" value="S_TKc"/>
    <property type="match status" value="1"/>
</dbReference>
<dbReference type="InterPro" id="IPR057929">
    <property type="entry name" value="RamC_N"/>
</dbReference>
<dbReference type="InterPro" id="IPR011009">
    <property type="entry name" value="Kinase-like_dom_sf"/>
</dbReference>
<comment type="caution">
    <text evidence="9">The sequence shown here is derived from an EMBL/GenBank/DDBJ whole genome shotgun (WGS) entry which is preliminary data.</text>
</comment>
<evidence type="ECO:0000256" key="7">
    <source>
        <dbReference type="SAM" id="MobiDB-lite"/>
    </source>
</evidence>
<dbReference type="Proteomes" id="UP001595699">
    <property type="component" value="Unassembled WGS sequence"/>
</dbReference>
<dbReference type="InterPro" id="IPR012341">
    <property type="entry name" value="6hp_glycosidase-like_sf"/>
</dbReference>
<dbReference type="PANTHER" id="PTHR43289:SF6">
    <property type="entry name" value="SERINE_THREONINE-PROTEIN KINASE NEKL-3"/>
    <property type="match status" value="1"/>
</dbReference>
<gene>
    <name evidence="9" type="primary">lanL</name>
    <name evidence="9" type="ORF">ACFOUW_16135</name>
</gene>
<keyword evidence="5" id="KW-0418">Kinase</keyword>
<feature type="region of interest" description="Disordered" evidence="7">
    <location>
        <begin position="216"/>
        <end position="238"/>
    </location>
</feature>
<keyword evidence="2" id="KW-0723">Serine/threonine-protein kinase</keyword>
<evidence type="ECO:0000256" key="1">
    <source>
        <dbReference type="ARBA" id="ARBA00012513"/>
    </source>
</evidence>
<reference evidence="10" key="1">
    <citation type="journal article" date="2019" name="Int. J. Syst. Evol. Microbiol.">
        <title>The Global Catalogue of Microorganisms (GCM) 10K type strain sequencing project: providing services to taxonomists for standard genome sequencing and annotation.</title>
        <authorList>
            <consortium name="The Broad Institute Genomics Platform"/>
            <consortium name="The Broad Institute Genome Sequencing Center for Infectious Disease"/>
            <person name="Wu L."/>
            <person name="Ma J."/>
        </authorList>
    </citation>
    <scope>NUCLEOTIDE SEQUENCE [LARGE SCALE GENOMIC DNA]</scope>
    <source>
        <strain evidence="10">CGMCC 4.7241</strain>
    </source>
</reference>
<evidence type="ECO:0000313" key="10">
    <source>
        <dbReference type="Proteomes" id="UP001595699"/>
    </source>
</evidence>
<feature type="domain" description="Protein kinase" evidence="8">
    <location>
        <begin position="252"/>
        <end position="525"/>
    </location>
</feature>
<dbReference type="Pfam" id="PF25816">
    <property type="entry name" value="RamC_N"/>
    <property type="match status" value="1"/>
</dbReference>
<evidence type="ECO:0000256" key="4">
    <source>
        <dbReference type="ARBA" id="ARBA00022741"/>
    </source>
</evidence>
<evidence type="ECO:0000313" key="9">
    <source>
        <dbReference type="EMBL" id="MFC3762371.1"/>
    </source>
</evidence>
<dbReference type="PANTHER" id="PTHR43289">
    <property type="entry name" value="MITOGEN-ACTIVATED PROTEIN KINASE KINASE KINASE 20-RELATED"/>
    <property type="match status" value="1"/>
</dbReference>
<evidence type="ECO:0000256" key="5">
    <source>
        <dbReference type="ARBA" id="ARBA00022777"/>
    </source>
</evidence>
<dbReference type="InterPro" id="IPR000719">
    <property type="entry name" value="Prot_kinase_dom"/>
</dbReference>
<evidence type="ECO:0000256" key="6">
    <source>
        <dbReference type="ARBA" id="ARBA00022840"/>
    </source>
</evidence>
<dbReference type="Gene3D" id="3.30.200.20">
    <property type="entry name" value="Phosphorylase Kinase, domain 1"/>
    <property type="match status" value="1"/>
</dbReference>
<dbReference type="SUPFAM" id="SSF158745">
    <property type="entry name" value="LanC-like"/>
    <property type="match status" value="1"/>
</dbReference>
<proteinExistence type="predicted"/>